<protein>
    <recommendedName>
        <fullName evidence="1">DUF6571 domain-containing protein</fullName>
    </recommendedName>
</protein>
<evidence type="ECO:0000259" key="1">
    <source>
        <dbReference type="Pfam" id="PF20211"/>
    </source>
</evidence>
<sequence>MTLVALDPDAVQKLINGLNSYRDRAESERKSIVSCRDRQGWSVSLLYVPATVTNALSVLDSRIEELKKRLAAAKAANEGGITSKTPDGWIQYYIPDGENDTVDNATKYNQVDKVNKARQDAADLKNGSSSRSADQVYQAMAAHEGDPVYAAAFCKAYGVANMLETPADSDSDAASRRKMLWRFSRIWKDASESAAYSLSTDIDQAVRASSSGPRATVMDAILTASNPADGAHTVFGKDFLIDLAEKVEDIEPGLETSFDPYTGEGNQIRINPGVLAGYTKDPLAAVLHAMGYNPEAALDYLAPPDPETLTMDGSQERDDQWAPSNKALKRLEMLRSRAWGPVAMNGLTAVFAAASSQRAVPDPASGTVRALGNDRDERASWATGQGLKIIAKQDFPTNKDAAGNIGVLLGNCGQEIIALVAGEKLMTDESNPASPVPLVPNGEDYAEVRYSLAELFYKASDSPDAAPKVVQGVTTYTVSSATNISDPEPNDRLKKIARRYDRAADVLKLMDDIDKDNTALRQRYNGALAATQALSTVPVAGTAFALLNAGLTLSGEPQPDSAINLNDFPNGPEGLIAAFMTNMIHANLVDPPEGEPFYHPDSQVISIENKDKLEAFRTWASGIYTVGGSRVPDDVAQTMSKLGSSPTVNKYTSANTFKNYYGGEDW</sequence>
<accession>A0ABY1VM38</accession>
<organism evidence="2 3">
    <name type="scientific">Actinomyces bovis</name>
    <dbReference type="NCBI Taxonomy" id="1658"/>
    <lineage>
        <taxon>Bacteria</taxon>
        <taxon>Bacillati</taxon>
        <taxon>Actinomycetota</taxon>
        <taxon>Actinomycetes</taxon>
        <taxon>Actinomycetales</taxon>
        <taxon>Actinomycetaceae</taxon>
        <taxon>Actinomyces</taxon>
    </lineage>
</organism>
<feature type="domain" description="DUF6571" evidence="1">
    <location>
        <begin position="192"/>
        <end position="507"/>
    </location>
</feature>
<dbReference type="InterPro" id="IPR046701">
    <property type="entry name" value="DUF6571"/>
</dbReference>
<evidence type="ECO:0000313" key="2">
    <source>
        <dbReference type="EMBL" id="SPT53163.1"/>
    </source>
</evidence>
<comment type="caution">
    <text evidence="2">The sequence shown here is derived from an EMBL/GenBank/DDBJ whole genome shotgun (WGS) entry which is preliminary data.</text>
</comment>
<reference evidence="2 3" key="1">
    <citation type="submission" date="2018-06" db="EMBL/GenBank/DDBJ databases">
        <authorList>
            <consortium name="Pathogen Informatics"/>
            <person name="Doyle S."/>
        </authorList>
    </citation>
    <scope>NUCLEOTIDE SEQUENCE [LARGE SCALE GENOMIC DNA]</scope>
    <source>
        <strain evidence="2 3">NCTC11535</strain>
    </source>
</reference>
<feature type="domain" description="DUF6571" evidence="1">
    <location>
        <begin position="1"/>
        <end position="173"/>
    </location>
</feature>
<dbReference type="Pfam" id="PF20211">
    <property type="entry name" value="DUF6571"/>
    <property type="match status" value="2"/>
</dbReference>
<keyword evidence="3" id="KW-1185">Reference proteome</keyword>
<name>A0ABY1VM38_9ACTO</name>
<evidence type="ECO:0000313" key="3">
    <source>
        <dbReference type="Proteomes" id="UP000250006"/>
    </source>
</evidence>
<gene>
    <name evidence="2" type="ORF">NCTC11535_00823</name>
</gene>
<proteinExistence type="predicted"/>
<dbReference type="EMBL" id="UAPQ01000006">
    <property type="protein sequence ID" value="SPT53163.1"/>
    <property type="molecule type" value="Genomic_DNA"/>
</dbReference>
<dbReference type="Proteomes" id="UP000250006">
    <property type="component" value="Unassembled WGS sequence"/>
</dbReference>